<keyword evidence="1" id="KW-0862">Zinc</keyword>
<dbReference type="InterPro" id="IPR001841">
    <property type="entry name" value="Znf_RING"/>
</dbReference>
<proteinExistence type="predicted"/>
<dbReference type="SUPFAM" id="SSF57850">
    <property type="entry name" value="RING/U-box"/>
    <property type="match status" value="1"/>
</dbReference>
<feature type="domain" description="RING-type" evidence="2">
    <location>
        <begin position="75"/>
        <end position="100"/>
    </location>
</feature>
<evidence type="ECO:0000256" key="1">
    <source>
        <dbReference type="PROSITE-ProRule" id="PRU00175"/>
    </source>
</evidence>
<comment type="caution">
    <text evidence="3">The sequence shown here is derived from an EMBL/GenBank/DDBJ whole genome shotgun (WGS) entry which is preliminary data.</text>
</comment>
<protein>
    <recommendedName>
        <fullName evidence="2">RING-type domain-containing protein</fullName>
    </recommendedName>
</protein>
<reference evidence="3 4" key="1">
    <citation type="submission" date="2024-02" db="EMBL/GenBank/DDBJ databases">
        <title>De novo assembly and annotation of 12 fungi associated with fruit tree decline syndrome in Ontario, Canada.</title>
        <authorList>
            <person name="Sulman M."/>
            <person name="Ellouze W."/>
            <person name="Ilyukhin E."/>
        </authorList>
    </citation>
    <scope>NUCLEOTIDE SEQUENCE [LARGE SCALE GENOMIC DNA]</scope>
    <source>
        <strain evidence="3 4">M1-105</strain>
    </source>
</reference>
<name>A0ABR3T7U6_9PEZI</name>
<dbReference type="Proteomes" id="UP001521116">
    <property type="component" value="Unassembled WGS sequence"/>
</dbReference>
<dbReference type="EMBL" id="JAJVDC020000010">
    <property type="protein sequence ID" value="KAL1635623.1"/>
    <property type="molecule type" value="Genomic_DNA"/>
</dbReference>
<dbReference type="PROSITE" id="PS50089">
    <property type="entry name" value="ZF_RING_2"/>
    <property type="match status" value="1"/>
</dbReference>
<keyword evidence="1" id="KW-0863">Zinc-finger</keyword>
<sequence>MDLHFRAAVALAPVSWSPRDPRRTRFENFFYNISVIEEEVIGKTPRDDNENLGLIAELPFRQQQVLGCDTHLLRLPCGHSFGNRCMSRWVAGAATCPMCRHALFDMPRPSIRVLQRILELLHRSFRLAITPARTFLKIPLDRNRSIKIDALLMAPEALASIDEMWGRLQRPPVIIDLQQRFWFVGRGLESYSIAQEEGTSIGWTAVRPWNHLIARTSFLTTVERITVHTLQTLDGKTITLDQLYWSFVTHFARGVVVGTATEDRFLRNFVHAFCARMLASLDAGLLRLALEVRDEMQGSSDELFDAIEDFVASEFGFTRP</sequence>
<dbReference type="Pfam" id="PF13639">
    <property type="entry name" value="zf-RING_2"/>
    <property type="match status" value="1"/>
</dbReference>
<evidence type="ECO:0000313" key="3">
    <source>
        <dbReference type="EMBL" id="KAL1635623.1"/>
    </source>
</evidence>
<organism evidence="3 4">
    <name type="scientific">Neofusicoccum ribis</name>
    <dbReference type="NCBI Taxonomy" id="45134"/>
    <lineage>
        <taxon>Eukaryota</taxon>
        <taxon>Fungi</taxon>
        <taxon>Dikarya</taxon>
        <taxon>Ascomycota</taxon>
        <taxon>Pezizomycotina</taxon>
        <taxon>Dothideomycetes</taxon>
        <taxon>Dothideomycetes incertae sedis</taxon>
        <taxon>Botryosphaeriales</taxon>
        <taxon>Botryosphaeriaceae</taxon>
        <taxon>Neofusicoccum</taxon>
    </lineage>
</organism>
<accession>A0ABR3T7U6</accession>
<dbReference type="Gene3D" id="3.30.40.10">
    <property type="entry name" value="Zinc/RING finger domain, C3HC4 (zinc finger)"/>
    <property type="match status" value="1"/>
</dbReference>
<keyword evidence="4" id="KW-1185">Reference proteome</keyword>
<gene>
    <name evidence="3" type="ORF">SLS56_001676</name>
</gene>
<evidence type="ECO:0000313" key="4">
    <source>
        <dbReference type="Proteomes" id="UP001521116"/>
    </source>
</evidence>
<evidence type="ECO:0000259" key="2">
    <source>
        <dbReference type="PROSITE" id="PS50089"/>
    </source>
</evidence>
<keyword evidence="1" id="KW-0479">Metal-binding</keyword>
<dbReference type="InterPro" id="IPR013083">
    <property type="entry name" value="Znf_RING/FYVE/PHD"/>
</dbReference>